<dbReference type="GO" id="GO:0042026">
    <property type="term" value="P:protein refolding"/>
    <property type="evidence" value="ECO:0007669"/>
    <property type="project" value="UniProtKB-ARBA"/>
</dbReference>
<dbReference type="AlphaFoldDB" id="A0A410H3H7"/>
<evidence type="ECO:0000256" key="9">
    <source>
        <dbReference type="PROSITE-ProRule" id="PRU00277"/>
    </source>
</evidence>
<dbReference type="InterPro" id="IPR001179">
    <property type="entry name" value="PPIase_FKBP_dom"/>
</dbReference>
<dbReference type="PANTHER" id="PTHR47861:SF3">
    <property type="entry name" value="FKBP-TYPE PEPTIDYL-PROLYL CIS-TRANS ISOMERASE SLYD"/>
    <property type="match status" value="1"/>
</dbReference>
<evidence type="ECO:0000313" key="13">
    <source>
        <dbReference type="Proteomes" id="UP000285478"/>
    </source>
</evidence>
<feature type="domain" description="PPIase FKBP-type" evidence="11">
    <location>
        <begin position="6"/>
        <end position="95"/>
    </location>
</feature>
<protein>
    <recommendedName>
        <fullName evidence="10">Peptidyl-prolyl cis-trans isomerase</fullName>
        <ecNumber evidence="10">5.2.1.8</ecNumber>
    </recommendedName>
</protein>
<keyword evidence="5 9" id="KW-0697">Rotamase</keyword>
<evidence type="ECO:0000256" key="8">
    <source>
        <dbReference type="ARBA" id="ARBA00037071"/>
    </source>
</evidence>
<dbReference type="EMBL" id="CP035033">
    <property type="protein sequence ID" value="QAB15474.1"/>
    <property type="molecule type" value="Genomic_DNA"/>
</dbReference>
<evidence type="ECO:0000256" key="7">
    <source>
        <dbReference type="ARBA" id="ARBA00023235"/>
    </source>
</evidence>
<keyword evidence="4" id="KW-0963">Cytoplasm</keyword>
<evidence type="ECO:0000256" key="10">
    <source>
        <dbReference type="RuleBase" id="RU003915"/>
    </source>
</evidence>
<dbReference type="Proteomes" id="UP000285478">
    <property type="component" value="Chromosome"/>
</dbReference>
<evidence type="ECO:0000256" key="4">
    <source>
        <dbReference type="ARBA" id="ARBA00022490"/>
    </source>
</evidence>
<evidence type="ECO:0000313" key="12">
    <source>
        <dbReference type="EMBL" id="QAB15474.1"/>
    </source>
</evidence>
<dbReference type="RefSeq" id="WP_029938229.1">
    <property type="nucleotide sequence ID" value="NZ_CP035033.1"/>
</dbReference>
<proteinExistence type="inferred from homology"/>
<comment type="catalytic activity">
    <reaction evidence="1 9 10">
        <text>[protein]-peptidylproline (omega=180) = [protein]-peptidylproline (omega=0)</text>
        <dbReference type="Rhea" id="RHEA:16237"/>
        <dbReference type="Rhea" id="RHEA-COMP:10747"/>
        <dbReference type="Rhea" id="RHEA-COMP:10748"/>
        <dbReference type="ChEBI" id="CHEBI:83833"/>
        <dbReference type="ChEBI" id="CHEBI:83834"/>
        <dbReference type="EC" id="5.2.1.8"/>
    </reaction>
</comment>
<comment type="function">
    <text evidence="8">Also involved in hydrogenase metallocenter assembly, probably by participating in the nickel insertion step. This function in hydrogenase biosynthesis requires chaperone activity and the presence of the metal-binding domain, but not PPIase activity.</text>
</comment>
<reference evidence="12 13" key="1">
    <citation type="journal article" date="2018" name="Environ. Microbiol.">
        <title>Genomes of ubiquitous marine and hypersaline Hydrogenovibrio, Thiomicrorhabdus and Thiomicrospira spp. encode a diversity of mechanisms to sustain chemolithoautotrophy in heterogeneous environments.</title>
        <authorList>
            <person name="Scott K.M."/>
            <person name="Williams J."/>
            <person name="Porter C.M.B."/>
            <person name="Russel S."/>
            <person name="Harmer T.L."/>
            <person name="Paul J.H."/>
            <person name="Antonen K.M."/>
            <person name="Bridges M.K."/>
            <person name="Camper G.J."/>
            <person name="Campla C.K."/>
            <person name="Casella L.G."/>
            <person name="Chase E."/>
            <person name="Conrad J.W."/>
            <person name="Cruz M.C."/>
            <person name="Dunlap D.S."/>
            <person name="Duran L."/>
            <person name="Fahsbender E.M."/>
            <person name="Goldsmith D.B."/>
            <person name="Keeley R.F."/>
            <person name="Kondoff M.R."/>
            <person name="Kussy B.I."/>
            <person name="Lane M.K."/>
            <person name="Lawler S."/>
            <person name="Leigh B.A."/>
            <person name="Lewis C."/>
            <person name="Lostal L.M."/>
            <person name="Marking D."/>
            <person name="Mancera P.A."/>
            <person name="McClenthan E.C."/>
            <person name="McIntyre E.A."/>
            <person name="Mine J.A."/>
            <person name="Modi S."/>
            <person name="Moore B.D."/>
            <person name="Morgan W.A."/>
            <person name="Nelson K.M."/>
            <person name="Nguyen K.N."/>
            <person name="Ogburn N."/>
            <person name="Parrino D.G."/>
            <person name="Pedapudi A.D."/>
            <person name="Pelham R.P."/>
            <person name="Preece A.M."/>
            <person name="Rampersad E.A."/>
            <person name="Richardson J.C."/>
            <person name="Rodgers C.M."/>
            <person name="Schaffer B.L."/>
            <person name="Sheridan N.E."/>
            <person name="Solone M.R."/>
            <person name="Staley Z.R."/>
            <person name="Tabuchi M."/>
            <person name="Waide R.J."/>
            <person name="Wanjugi P.W."/>
            <person name="Young S."/>
            <person name="Clum A."/>
            <person name="Daum C."/>
            <person name="Huntemann M."/>
            <person name="Ivanova N."/>
            <person name="Kyrpides N."/>
            <person name="Mikhailova N."/>
            <person name="Palaniappan K."/>
            <person name="Pillay M."/>
            <person name="Reddy T.B.K."/>
            <person name="Shapiro N."/>
            <person name="Stamatis D."/>
            <person name="Varghese N."/>
            <person name="Woyke T."/>
            <person name="Boden R."/>
            <person name="Freyermuth S.K."/>
            <person name="Kerfeld C.A."/>
        </authorList>
    </citation>
    <scope>NUCLEOTIDE SEQUENCE [LARGE SCALE GENOMIC DNA]</scope>
    <source>
        <strain evidence="12 13">JR-2</strain>
    </source>
</reference>
<dbReference type="Pfam" id="PF00254">
    <property type="entry name" value="FKBP_C"/>
    <property type="match status" value="1"/>
</dbReference>
<keyword evidence="6" id="KW-0143">Chaperone</keyword>
<sequence>MKIEQNKVGMINYSLTDSEGNLIDSSNGQALAYLHGHSNLIPGLEKELEGKGTGDKFNANIPASEAYGEVEPNLIQEGVPKSMFQGVDNLEVGMRFEAQSEQGVHSVEITDIQDETVTVDGNHPLAGKDLNFDIEVMGVRDATEEELEHGHAHGDGGHQH</sequence>
<dbReference type="Gene3D" id="3.10.50.40">
    <property type="match status" value="1"/>
</dbReference>
<dbReference type="InterPro" id="IPR046357">
    <property type="entry name" value="PPIase_dom_sf"/>
</dbReference>
<evidence type="ECO:0000256" key="2">
    <source>
        <dbReference type="ARBA" id="ARBA00004496"/>
    </source>
</evidence>
<dbReference type="SUPFAM" id="SSF54534">
    <property type="entry name" value="FKBP-like"/>
    <property type="match status" value="1"/>
</dbReference>
<keyword evidence="13" id="KW-1185">Reference proteome</keyword>
<comment type="similarity">
    <text evidence="3 10">Belongs to the FKBP-type PPIase family.</text>
</comment>
<dbReference type="NCBIfam" id="NF008008">
    <property type="entry name" value="PRK10737.1"/>
    <property type="match status" value="1"/>
</dbReference>
<keyword evidence="7 9" id="KW-0413">Isomerase</keyword>
<evidence type="ECO:0000256" key="5">
    <source>
        <dbReference type="ARBA" id="ARBA00023110"/>
    </source>
</evidence>
<evidence type="ECO:0000256" key="6">
    <source>
        <dbReference type="ARBA" id="ARBA00023186"/>
    </source>
</evidence>
<organism evidence="12 13">
    <name type="scientific">Hydrogenovibrio thermophilus</name>
    <dbReference type="NCBI Taxonomy" id="265883"/>
    <lineage>
        <taxon>Bacteria</taxon>
        <taxon>Pseudomonadati</taxon>
        <taxon>Pseudomonadota</taxon>
        <taxon>Gammaproteobacteria</taxon>
        <taxon>Thiotrichales</taxon>
        <taxon>Piscirickettsiaceae</taxon>
        <taxon>Hydrogenovibrio</taxon>
    </lineage>
</organism>
<name>A0A410H3H7_9GAMM</name>
<dbReference type="EC" id="5.2.1.8" evidence="10"/>
<dbReference type="GO" id="GO:0005737">
    <property type="term" value="C:cytoplasm"/>
    <property type="evidence" value="ECO:0007669"/>
    <property type="project" value="UniProtKB-SubCell"/>
</dbReference>
<dbReference type="GO" id="GO:0003755">
    <property type="term" value="F:peptidyl-prolyl cis-trans isomerase activity"/>
    <property type="evidence" value="ECO:0007669"/>
    <property type="project" value="UniProtKB-UniRule"/>
</dbReference>
<accession>A0A410H3H7</accession>
<dbReference type="KEGG" id="htr:EPV75_07255"/>
<evidence type="ECO:0000259" key="11">
    <source>
        <dbReference type="PROSITE" id="PS50059"/>
    </source>
</evidence>
<dbReference type="PROSITE" id="PS50059">
    <property type="entry name" value="FKBP_PPIASE"/>
    <property type="match status" value="1"/>
</dbReference>
<comment type="subcellular location">
    <subcellularLocation>
        <location evidence="2">Cytoplasm</location>
    </subcellularLocation>
</comment>
<evidence type="ECO:0000256" key="3">
    <source>
        <dbReference type="ARBA" id="ARBA00006577"/>
    </source>
</evidence>
<dbReference type="PANTHER" id="PTHR47861">
    <property type="entry name" value="FKBP-TYPE PEPTIDYL-PROLYL CIS-TRANS ISOMERASE SLYD"/>
    <property type="match status" value="1"/>
</dbReference>
<evidence type="ECO:0000256" key="1">
    <source>
        <dbReference type="ARBA" id="ARBA00000971"/>
    </source>
</evidence>
<gene>
    <name evidence="12" type="ORF">EPV75_07255</name>
</gene>